<dbReference type="Proteomes" id="UP000664414">
    <property type="component" value="Unassembled WGS sequence"/>
</dbReference>
<dbReference type="GO" id="GO:0043565">
    <property type="term" value="F:sequence-specific DNA binding"/>
    <property type="evidence" value="ECO:0007669"/>
    <property type="project" value="InterPro"/>
</dbReference>
<accession>A0A8J7PIB5</accession>
<evidence type="ECO:0000313" key="6">
    <source>
        <dbReference type="Proteomes" id="UP000664414"/>
    </source>
</evidence>
<dbReference type="InterPro" id="IPR005412">
    <property type="entry name" value="Fis_DNA-bd"/>
</dbReference>
<dbReference type="PIRSF" id="PIRSF002097">
    <property type="entry name" value="DNA-binding_Fis"/>
    <property type="match status" value="1"/>
</dbReference>
<proteinExistence type="inferred from homology"/>
<dbReference type="GO" id="GO:0006355">
    <property type="term" value="P:regulation of DNA-templated transcription"/>
    <property type="evidence" value="ECO:0007669"/>
    <property type="project" value="InterPro"/>
</dbReference>
<dbReference type="AlphaFoldDB" id="A0A8J7PIB5"/>
<dbReference type="InterPro" id="IPR002197">
    <property type="entry name" value="HTH_Fis"/>
</dbReference>
<evidence type="ECO:0000313" key="5">
    <source>
        <dbReference type="EMBL" id="MBN9412655.1"/>
    </source>
</evidence>
<evidence type="ECO:0000256" key="1">
    <source>
        <dbReference type="ARBA" id="ARBA00008559"/>
    </source>
</evidence>
<dbReference type="InterPro" id="IPR009057">
    <property type="entry name" value="Homeodomain-like_sf"/>
</dbReference>
<comment type="similarity">
    <text evidence="1">Belongs to the transcriptional regulatory Fis family.</text>
</comment>
<dbReference type="Pfam" id="PF02954">
    <property type="entry name" value="HTH_8"/>
    <property type="match status" value="1"/>
</dbReference>
<evidence type="ECO:0000256" key="3">
    <source>
        <dbReference type="ARBA" id="ARBA00029540"/>
    </source>
</evidence>
<evidence type="ECO:0000259" key="4">
    <source>
        <dbReference type="Pfam" id="PF02954"/>
    </source>
</evidence>
<organism evidence="5 6">
    <name type="scientific">Candidatus Paracaedimonas acanthamoebae</name>
    <dbReference type="NCBI Taxonomy" id="244581"/>
    <lineage>
        <taxon>Bacteria</taxon>
        <taxon>Pseudomonadati</taxon>
        <taxon>Pseudomonadota</taxon>
        <taxon>Alphaproteobacteria</taxon>
        <taxon>Holosporales</taxon>
        <taxon>Caedimonadaceae</taxon>
        <taxon>Candidatus Paracaedimonas</taxon>
    </lineage>
</organism>
<comment type="caution">
    <text evidence="5">The sequence shown here is derived from an EMBL/GenBank/DDBJ whole genome shotgun (WGS) entry which is preliminary data.</text>
</comment>
<dbReference type="Gene3D" id="1.10.10.60">
    <property type="entry name" value="Homeodomain-like"/>
    <property type="match status" value="1"/>
</dbReference>
<dbReference type="EMBL" id="JAFKGL010000012">
    <property type="protein sequence ID" value="MBN9412655.1"/>
    <property type="molecule type" value="Genomic_DNA"/>
</dbReference>
<dbReference type="PANTHER" id="PTHR47918">
    <property type="entry name" value="DNA-BINDING PROTEIN FIS"/>
    <property type="match status" value="1"/>
</dbReference>
<dbReference type="PRINTS" id="PR01590">
    <property type="entry name" value="HTHFIS"/>
</dbReference>
<gene>
    <name evidence="5" type="ORF">J0H12_01840</name>
</gene>
<evidence type="ECO:0000256" key="2">
    <source>
        <dbReference type="ARBA" id="ARBA00023125"/>
    </source>
</evidence>
<protein>
    <recommendedName>
        <fullName evidence="3">Putative Fis-like DNA-binding protein</fullName>
    </recommendedName>
</protein>
<dbReference type="SUPFAM" id="SSF46689">
    <property type="entry name" value="Homeodomain-like"/>
    <property type="match status" value="1"/>
</dbReference>
<keyword evidence="2" id="KW-0238">DNA-binding</keyword>
<dbReference type="InterPro" id="IPR050207">
    <property type="entry name" value="Trans_regulatory_Fis"/>
</dbReference>
<dbReference type="PANTHER" id="PTHR47918:SF1">
    <property type="entry name" value="DNA-BINDING PROTEIN FIS"/>
    <property type="match status" value="1"/>
</dbReference>
<feature type="domain" description="DNA binding HTH" evidence="4">
    <location>
        <begin position="48"/>
        <end position="87"/>
    </location>
</feature>
<sequence>MKTPHPKTCLQQEMSNVGLSVIVEAKLREYFSALGDIKPTCSLYEHVIREVERPLISLVLEHTKGNKGKAADLLGINRNTLRKKLQEHNLT</sequence>
<name>A0A8J7PIB5_9PROT</name>
<reference evidence="5" key="1">
    <citation type="submission" date="2021-02" db="EMBL/GenBank/DDBJ databases">
        <title>Thiocyanate and organic carbon inputs drive convergent selection for specific autotrophic Afipia and Thiobacillus strains within complex microbiomes.</title>
        <authorList>
            <person name="Huddy R.J."/>
            <person name="Sachdeva R."/>
            <person name="Kadzinga F."/>
            <person name="Kantor R.S."/>
            <person name="Harrison S.T.L."/>
            <person name="Banfield J.F."/>
        </authorList>
    </citation>
    <scope>NUCLEOTIDE SEQUENCE</scope>
    <source>
        <strain evidence="5">SCN18_10_11_15_R4_P_38_20</strain>
    </source>
</reference>